<feature type="transmembrane region" description="Helical" evidence="8">
    <location>
        <begin position="47"/>
        <end position="66"/>
    </location>
</feature>
<dbReference type="AlphaFoldDB" id="A0A6I4VZF3"/>
<sequence>MSNKKNQPETLSRELQSRHIQLIAIGGAIGVGLFLGSASAIKTAGPAILINYIVAGLIIFLIMRALGELVLYKPVSGSFSTYASEFIGEWAGFFTGWTYWFMWVVIGMAEITAVGKYVNLWFPRIDNWIPALISLVFIYLINMIAVKVFGEVEFWFALIKVVTIIVLILVGLLIIFTGIGNYGQATGFSNLWSHGGFFPEGFSGMLLSLQMVMFAFIGVELIGVTAGEAKDPDTTIPKAIDSVIWRILIFYVGSLTVILAIYPWIRLDENVSPFVLTFEKVGIPGAAMIINFVVLTAALSSCNSGVFSSGRMLFNLSQLKQAPKGFQTVNHRSIPAKAITISTFFLLIGVALNYFIPEKAFAYITSIGTVGAVWTWMIIMFAHLQYHKKVKAGKIKRSHFQMPGAPFTNWIVILFLAAVIVLLAFDSETRIALIVGPIWFIILAIGYQMVKRKKDAN</sequence>
<dbReference type="PROSITE" id="PS00218">
    <property type="entry name" value="AMINO_ACID_PERMEASE_1"/>
    <property type="match status" value="1"/>
</dbReference>
<dbReference type="PANTHER" id="PTHR43495:SF2">
    <property type="entry name" value="D-SERINE_D-ALANINE_GLYCINE TRANSPORTER"/>
    <property type="match status" value="1"/>
</dbReference>
<feature type="transmembrane region" description="Helical" evidence="8">
    <location>
        <begin position="362"/>
        <end position="386"/>
    </location>
</feature>
<dbReference type="InterPro" id="IPR004840">
    <property type="entry name" value="Amino_acid_permease_CS"/>
</dbReference>
<keyword evidence="3" id="KW-1003">Cell membrane</keyword>
<keyword evidence="7 8" id="KW-0472">Membrane</keyword>
<dbReference type="PANTHER" id="PTHR43495">
    <property type="entry name" value="GABA PERMEASE"/>
    <property type="match status" value="1"/>
</dbReference>
<feature type="transmembrane region" description="Helical" evidence="8">
    <location>
        <begin position="431"/>
        <end position="450"/>
    </location>
</feature>
<gene>
    <name evidence="10" type="ORF">GSM42_19800</name>
</gene>
<dbReference type="PIRSF" id="PIRSF006060">
    <property type="entry name" value="AA_transporter"/>
    <property type="match status" value="1"/>
</dbReference>
<reference evidence="10 11" key="1">
    <citation type="submission" date="2019-12" db="EMBL/GenBank/DDBJ databases">
        <title>Whole-genome analyses of novel actinobacteria.</title>
        <authorList>
            <person name="Sahin N."/>
            <person name="Saygin H."/>
        </authorList>
    </citation>
    <scope>NUCLEOTIDE SEQUENCE [LARGE SCALE GENOMIC DNA]</scope>
    <source>
        <strain evidence="10 11">KC615</strain>
    </source>
</reference>
<evidence type="ECO:0000313" key="11">
    <source>
        <dbReference type="Proteomes" id="UP000430692"/>
    </source>
</evidence>
<evidence type="ECO:0000256" key="2">
    <source>
        <dbReference type="ARBA" id="ARBA00022448"/>
    </source>
</evidence>
<name>A0A6I4VZF3_9BACL</name>
<keyword evidence="4 8" id="KW-0812">Transmembrane</keyword>
<dbReference type="FunFam" id="1.20.1740.10:FF:000001">
    <property type="entry name" value="Amino acid permease"/>
    <property type="match status" value="1"/>
</dbReference>
<dbReference type="RefSeq" id="WP_160803293.1">
    <property type="nucleotide sequence ID" value="NZ_WUUL01000023.1"/>
</dbReference>
<feature type="transmembrane region" description="Helical" evidence="8">
    <location>
        <begin position="243"/>
        <end position="265"/>
    </location>
</feature>
<evidence type="ECO:0000259" key="9">
    <source>
        <dbReference type="Pfam" id="PF00324"/>
    </source>
</evidence>
<feature type="transmembrane region" description="Helical" evidence="8">
    <location>
        <begin position="87"/>
        <end position="108"/>
    </location>
</feature>
<evidence type="ECO:0000256" key="8">
    <source>
        <dbReference type="SAM" id="Phobius"/>
    </source>
</evidence>
<comment type="caution">
    <text evidence="10">The sequence shown here is derived from an EMBL/GenBank/DDBJ whole genome shotgun (WGS) entry which is preliminary data.</text>
</comment>
<dbReference type="GO" id="GO:0006865">
    <property type="term" value="P:amino acid transport"/>
    <property type="evidence" value="ECO:0007669"/>
    <property type="project" value="UniProtKB-KW"/>
</dbReference>
<accession>A0A6I4VZF3</accession>
<keyword evidence="6 8" id="KW-1133">Transmembrane helix</keyword>
<protein>
    <submittedName>
        <fullName evidence="10">Amino acid permease</fullName>
    </submittedName>
</protein>
<feature type="domain" description="Amino acid permease/ SLC12A" evidence="9">
    <location>
        <begin position="19"/>
        <end position="454"/>
    </location>
</feature>
<dbReference type="GO" id="GO:0005886">
    <property type="term" value="C:plasma membrane"/>
    <property type="evidence" value="ECO:0007669"/>
    <property type="project" value="UniProtKB-SubCell"/>
</dbReference>
<dbReference type="Proteomes" id="UP000430692">
    <property type="component" value="Unassembled WGS sequence"/>
</dbReference>
<keyword evidence="2" id="KW-0813">Transport</keyword>
<dbReference type="Pfam" id="PF00324">
    <property type="entry name" value="AA_permease"/>
    <property type="match status" value="1"/>
</dbReference>
<evidence type="ECO:0000313" key="10">
    <source>
        <dbReference type="EMBL" id="MXQ55928.1"/>
    </source>
</evidence>
<evidence type="ECO:0000256" key="6">
    <source>
        <dbReference type="ARBA" id="ARBA00022989"/>
    </source>
</evidence>
<evidence type="ECO:0000256" key="1">
    <source>
        <dbReference type="ARBA" id="ARBA00004651"/>
    </source>
</evidence>
<feature type="transmembrane region" description="Helical" evidence="8">
    <location>
        <begin position="202"/>
        <end position="222"/>
    </location>
</feature>
<feature type="transmembrane region" description="Helical" evidence="8">
    <location>
        <begin position="334"/>
        <end position="356"/>
    </location>
</feature>
<evidence type="ECO:0000256" key="7">
    <source>
        <dbReference type="ARBA" id="ARBA00023136"/>
    </source>
</evidence>
<feature type="transmembrane region" description="Helical" evidence="8">
    <location>
        <begin position="20"/>
        <end position="41"/>
    </location>
</feature>
<evidence type="ECO:0000256" key="3">
    <source>
        <dbReference type="ARBA" id="ARBA00022475"/>
    </source>
</evidence>
<evidence type="ECO:0000256" key="5">
    <source>
        <dbReference type="ARBA" id="ARBA00022970"/>
    </source>
</evidence>
<comment type="subcellular location">
    <subcellularLocation>
        <location evidence="1">Cell membrane</location>
        <topology evidence="1">Multi-pass membrane protein</topology>
    </subcellularLocation>
</comment>
<keyword evidence="5" id="KW-0029">Amino-acid transport</keyword>
<feature type="transmembrane region" description="Helical" evidence="8">
    <location>
        <begin position="128"/>
        <end position="149"/>
    </location>
</feature>
<dbReference type="GO" id="GO:0055085">
    <property type="term" value="P:transmembrane transport"/>
    <property type="evidence" value="ECO:0007669"/>
    <property type="project" value="InterPro"/>
</dbReference>
<organism evidence="10 11">
    <name type="scientific">Shimazuella alba</name>
    <dbReference type="NCBI Taxonomy" id="2690964"/>
    <lineage>
        <taxon>Bacteria</taxon>
        <taxon>Bacillati</taxon>
        <taxon>Bacillota</taxon>
        <taxon>Bacilli</taxon>
        <taxon>Bacillales</taxon>
        <taxon>Thermoactinomycetaceae</taxon>
        <taxon>Shimazuella</taxon>
    </lineage>
</organism>
<keyword evidence="11" id="KW-1185">Reference proteome</keyword>
<dbReference type="EMBL" id="WUUL01000023">
    <property type="protein sequence ID" value="MXQ55928.1"/>
    <property type="molecule type" value="Genomic_DNA"/>
</dbReference>
<dbReference type="Gene3D" id="1.20.1740.10">
    <property type="entry name" value="Amino acid/polyamine transporter I"/>
    <property type="match status" value="1"/>
</dbReference>
<feature type="transmembrane region" description="Helical" evidence="8">
    <location>
        <begin position="407"/>
        <end position="425"/>
    </location>
</feature>
<proteinExistence type="predicted"/>
<feature type="transmembrane region" description="Helical" evidence="8">
    <location>
        <begin position="161"/>
        <end position="182"/>
    </location>
</feature>
<evidence type="ECO:0000256" key="4">
    <source>
        <dbReference type="ARBA" id="ARBA00022692"/>
    </source>
</evidence>
<dbReference type="InterPro" id="IPR004841">
    <property type="entry name" value="AA-permease/SLC12A_dom"/>
</dbReference>
<feature type="transmembrane region" description="Helical" evidence="8">
    <location>
        <begin position="285"/>
        <end position="314"/>
    </location>
</feature>